<dbReference type="InterPro" id="IPR027417">
    <property type="entry name" value="P-loop_NTPase"/>
</dbReference>
<gene>
    <name evidence="1" type="ORF">B5J99_18600</name>
</gene>
<sequence length="213" mass="23805">MILTLEGAPATGKSFLANALVAKGATRIAEVNELWRRPNEEAPTWYLRRQLDRYAMARAAKTADAVLDGDCLQPIWFGWLYPDRVGQNWRYAVRFFRDNAASWGLPDQFVLLHVPEAVRVQRERARSLQSGRSAARAQEKADKYATMAQNLALWFEAINSAFPGLVSVLDCRLAPAEDFPLAQAALAAPCHRAFLDWAEDWLANHQPVGSPGI</sequence>
<evidence type="ECO:0000313" key="2">
    <source>
        <dbReference type="Proteomes" id="UP000258016"/>
    </source>
</evidence>
<organism evidence="1 2">
    <name type="scientific">Blastomonas fulva</name>
    <dbReference type="NCBI Taxonomy" id="1550728"/>
    <lineage>
        <taxon>Bacteria</taxon>
        <taxon>Pseudomonadati</taxon>
        <taxon>Pseudomonadota</taxon>
        <taxon>Alphaproteobacteria</taxon>
        <taxon>Sphingomonadales</taxon>
        <taxon>Sphingomonadaceae</taxon>
        <taxon>Blastomonas</taxon>
    </lineage>
</organism>
<evidence type="ECO:0008006" key="3">
    <source>
        <dbReference type="Google" id="ProtNLM"/>
    </source>
</evidence>
<dbReference type="GeneID" id="303487606"/>
<dbReference type="Proteomes" id="UP000258016">
    <property type="component" value="Chromosome"/>
</dbReference>
<dbReference type="Pfam" id="PF13671">
    <property type="entry name" value="AAA_33"/>
    <property type="match status" value="1"/>
</dbReference>
<keyword evidence="2" id="KW-1185">Reference proteome</keyword>
<proteinExistence type="predicted"/>
<dbReference type="SUPFAM" id="SSF52540">
    <property type="entry name" value="P-loop containing nucleoside triphosphate hydrolases"/>
    <property type="match status" value="1"/>
</dbReference>
<reference evidence="1 2" key="1">
    <citation type="submission" date="2017-03" db="EMBL/GenBank/DDBJ databases">
        <title>Complete genome sequence of Blastomonas fulva degrading microcsystin LR.</title>
        <authorList>
            <person name="Lee H.-g."/>
            <person name="Jin L."/>
            <person name="oh H.-M."/>
        </authorList>
    </citation>
    <scope>NUCLEOTIDE SEQUENCE [LARGE SCALE GENOMIC DNA]</scope>
    <source>
        <strain evidence="1 2">T2</strain>
    </source>
</reference>
<dbReference type="RefSeq" id="WP_117353263.1">
    <property type="nucleotide sequence ID" value="NZ_CP020083.1"/>
</dbReference>
<evidence type="ECO:0000313" key="1">
    <source>
        <dbReference type="EMBL" id="ASR53218.1"/>
    </source>
</evidence>
<name>A0ABM6MB02_9SPHN</name>
<dbReference type="Gene3D" id="3.40.50.300">
    <property type="entry name" value="P-loop containing nucleotide triphosphate hydrolases"/>
    <property type="match status" value="1"/>
</dbReference>
<dbReference type="EMBL" id="CP020083">
    <property type="protein sequence ID" value="ASR53218.1"/>
    <property type="molecule type" value="Genomic_DNA"/>
</dbReference>
<protein>
    <recommendedName>
        <fullName evidence="3">Thymidylate kinase</fullName>
    </recommendedName>
</protein>
<accession>A0ABM6MB02</accession>